<comment type="similarity">
    <text evidence="2">Belongs to the oxygen-dependent FAD-linked oxidoreductase family.</text>
</comment>
<evidence type="ECO:0000313" key="7">
    <source>
        <dbReference type="EMBL" id="KEY75117.1"/>
    </source>
</evidence>
<keyword evidence="5" id="KW-0560">Oxidoreductase</keyword>
<dbReference type="InterPro" id="IPR050416">
    <property type="entry name" value="FAD-linked_Oxidoreductase"/>
</dbReference>
<dbReference type="PROSITE" id="PS51387">
    <property type="entry name" value="FAD_PCMH"/>
    <property type="match status" value="1"/>
</dbReference>
<dbReference type="Gene3D" id="3.40.462.20">
    <property type="match status" value="1"/>
</dbReference>
<dbReference type="InterPro" id="IPR016169">
    <property type="entry name" value="FAD-bd_PCMH_sub2"/>
</dbReference>
<evidence type="ECO:0000256" key="5">
    <source>
        <dbReference type="ARBA" id="ARBA00023002"/>
    </source>
</evidence>
<dbReference type="InterPro" id="IPR016166">
    <property type="entry name" value="FAD-bd_PCMH"/>
</dbReference>
<gene>
    <name evidence="7" type="ORF">S7711_01571</name>
</gene>
<dbReference type="EMBL" id="KL647400">
    <property type="protein sequence ID" value="KEY75117.1"/>
    <property type="molecule type" value="Genomic_DNA"/>
</dbReference>
<dbReference type="PANTHER" id="PTHR42973:SF39">
    <property type="entry name" value="FAD-BINDING PCMH-TYPE DOMAIN-CONTAINING PROTEIN"/>
    <property type="match status" value="1"/>
</dbReference>
<dbReference type="InterPro" id="IPR006094">
    <property type="entry name" value="Oxid_FAD_bind_N"/>
</dbReference>
<dbReference type="PANTHER" id="PTHR42973">
    <property type="entry name" value="BINDING OXIDOREDUCTASE, PUTATIVE (AFU_ORTHOLOGUE AFUA_1G17690)-RELATED"/>
    <property type="match status" value="1"/>
</dbReference>
<evidence type="ECO:0000313" key="8">
    <source>
        <dbReference type="Proteomes" id="UP000028045"/>
    </source>
</evidence>
<feature type="domain" description="FAD-binding PCMH-type" evidence="6">
    <location>
        <begin position="88"/>
        <end position="259"/>
    </location>
</feature>
<comment type="cofactor">
    <cofactor evidence="1">
        <name>FAD</name>
        <dbReference type="ChEBI" id="CHEBI:57692"/>
    </cofactor>
</comment>
<reference evidence="7 8" key="1">
    <citation type="journal article" date="2014" name="BMC Genomics">
        <title>Comparative genome sequencing reveals chemotype-specific gene clusters in the toxigenic black mold Stachybotrys.</title>
        <authorList>
            <person name="Semeiks J."/>
            <person name="Borek D."/>
            <person name="Otwinowski Z."/>
            <person name="Grishin N.V."/>
        </authorList>
    </citation>
    <scope>NUCLEOTIDE SEQUENCE [LARGE SCALE GENOMIC DNA]</scope>
    <source>
        <strain evidence="8">CBS 109288 / IBT 7711</strain>
    </source>
</reference>
<dbReference type="Proteomes" id="UP000028045">
    <property type="component" value="Unassembled WGS sequence"/>
</dbReference>
<dbReference type="GO" id="GO:0071949">
    <property type="term" value="F:FAD binding"/>
    <property type="evidence" value="ECO:0007669"/>
    <property type="project" value="InterPro"/>
</dbReference>
<dbReference type="AlphaFoldDB" id="A0A084BC38"/>
<organism evidence="7 8">
    <name type="scientific">Stachybotrys chartarum (strain CBS 109288 / IBT 7711)</name>
    <name type="common">Toxic black mold</name>
    <name type="synonym">Stilbospora chartarum</name>
    <dbReference type="NCBI Taxonomy" id="1280523"/>
    <lineage>
        <taxon>Eukaryota</taxon>
        <taxon>Fungi</taxon>
        <taxon>Dikarya</taxon>
        <taxon>Ascomycota</taxon>
        <taxon>Pezizomycotina</taxon>
        <taxon>Sordariomycetes</taxon>
        <taxon>Hypocreomycetidae</taxon>
        <taxon>Hypocreales</taxon>
        <taxon>Stachybotryaceae</taxon>
        <taxon>Stachybotrys</taxon>
    </lineage>
</organism>
<evidence type="ECO:0000259" key="6">
    <source>
        <dbReference type="PROSITE" id="PS51387"/>
    </source>
</evidence>
<dbReference type="SUPFAM" id="SSF56176">
    <property type="entry name" value="FAD-binding/transporter-associated domain-like"/>
    <property type="match status" value="1"/>
</dbReference>
<protein>
    <recommendedName>
        <fullName evidence="6">FAD-binding PCMH-type domain-containing protein</fullName>
    </recommendedName>
</protein>
<dbReference type="HOGENOM" id="CLU_018354_0_1_1"/>
<dbReference type="InterPro" id="IPR036318">
    <property type="entry name" value="FAD-bd_PCMH-like_sf"/>
</dbReference>
<evidence type="ECO:0000256" key="3">
    <source>
        <dbReference type="ARBA" id="ARBA00022630"/>
    </source>
</evidence>
<evidence type="ECO:0000256" key="4">
    <source>
        <dbReference type="ARBA" id="ARBA00022827"/>
    </source>
</evidence>
<evidence type="ECO:0000256" key="1">
    <source>
        <dbReference type="ARBA" id="ARBA00001974"/>
    </source>
</evidence>
<evidence type="ECO:0000256" key="2">
    <source>
        <dbReference type="ARBA" id="ARBA00005466"/>
    </source>
</evidence>
<accession>A0A084BC38</accession>
<dbReference type="Gene3D" id="3.30.465.10">
    <property type="match status" value="1"/>
</dbReference>
<keyword evidence="4" id="KW-0274">FAD</keyword>
<keyword evidence="8" id="KW-1185">Reference proteome</keyword>
<sequence>MCWPGPSSLLIRVPFGLFCLRSNQDTINRNGMLRHFGTLVLLAGPALSVPTLRYQHNTERSWPQSIAAQVHDQTWPDFANVTARWSTYSAPTFTEVFLPESAEDLSTALAYLSTTNRQWLAQSGGHGYSPTLGSIQDAVQINMRNFRYVSVNEDGTATVGTGTRFNEMVWAVGDAGREITVGNCPCVGALGATLGGGLGRLSGLHGLTSDSLLSANLVLWNGTQVKASADTNPDLFWGIRGAGQNFGIIYEATYQTYEQTNNGMQYTSDYMFDRANLSSIINITNDLLAVPGGLDARLAIMLTISYDVEAERVRAIFMLLGVDLELTLPQPLIILNLVYAGPEEEAQKYSGLYRPYSSVFAEQVVPWTNLSSVALFGTAEGGCDTNGPVNQYAVMARNLDQDVFIDMVDSFSEFAQNNPQASSTSAILVETFGQQGIEAYPDDFSAFPHRGAFHNAIALSMGYTDEIANVPGDEWAREWRARLAKPKVSGYKDFHVYQNYANDDEPLSAMYGAGWRQKRLTALKNAYDPQGRFNGYHAIPSVLKNWS</sequence>
<keyword evidence="3" id="KW-0285">Flavoprotein</keyword>
<dbReference type="Pfam" id="PF01565">
    <property type="entry name" value="FAD_binding_4"/>
    <property type="match status" value="1"/>
</dbReference>
<proteinExistence type="inferred from homology"/>
<dbReference type="GO" id="GO:0016491">
    <property type="term" value="F:oxidoreductase activity"/>
    <property type="evidence" value="ECO:0007669"/>
    <property type="project" value="UniProtKB-KW"/>
</dbReference>
<name>A0A084BC38_STACB</name>
<dbReference type="OrthoDB" id="415825at2759"/>